<dbReference type="InterPro" id="IPR050661">
    <property type="entry name" value="BglG_antiterminators"/>
</dbReference>
<name>A0ABS2WHW4_9BACL</name>
<dbReference type="CDD" id="cd00211">
    <property type="entry name" value="PTS_IIA_fru"/>
    <property type="match status" value="1"/>
</dbReference>
<dbReference type="RefSeq" id="WP_205493649.1">
    <property type="nucleotide sequence ID" value="NZ_JAFHAP010000006.1"/>
</dbReference>
<dbReference type="PROSITE" id="PS51372">
    <property type="entry name" value="PRD_2"/>
    <property type="match status" value="2"/>
</dbReference>
<evidence type="ECO:0000256" key="2">
    <source>
        <dbReference type="ARBA" id="ARBA00022737"/>
    </source>
</evidence>
<accession>A0ABS2WHW4</accession>
<feature type="domain" description="PRD" evidence="9">
    <location>
        <begin position="299"/>
        <end position="406"/>
    </location>
</feature>
<dbReference type="Proteomes" id="UP001177120">
    <property type="component" value="Unassembled WGS sequence"/>
</dbReference>
<dbReference type="SUPFAM" id="SSF63520">
    <property type="entry name" value="PTS-regulatory domain, PRD"/>
    <property type="match status" value="2"/>
</dbReference>
<evidence type="ECO:0000313" key="10">
    <source>
        <dbReference type="EMBL" id="MBN2909014.1"/>
    </source>
</evidence>
<dbReference type="InterPro" id="IPR007737">
    <property type="entry name" value="Mga_HTH"/>
</dbReference>
<keyword evidence="3" id="KW-0805">Transcription regulation</keyword>
<feature type="domain" description="HTH deoR-type" evidence="6">
    <location>
        <begin position="2"/>
        <end position="64"/>
    </location>
</feature>
<evidence type="ECO:0000256" key="1">
    <source>
        <dbReference type="ARBA" id="ARBA00022679"/>
    </source>
</evidence>
<dbReference type="Gene3D" id="3.40.930.10">
    <property type="entry name" value="Mannitol-specific EII, Chain A"/>
    <property type="match status" value="1"/>
</dbReference>
<evidence type="ECO:0000259" key="7">
    <source>
        <dbReference type="PROSITE" id="PS51094"/>
    </source>
</evidence>
<dbReference type="Pfam" id="PF05043">
    <property type="entry name" value="Mga"/>
    <property type="match status" value="1"/>
</dbReference>
<reference evidence="10" key="1">
    <citation type="journal article" date="2024" name="Int. J. Syst. Evol. Microbiol.">
        <title>Polycladomyces zharkentensis sp. nov., a novel thermophilic cellulose- and starch-degrading member of the Bacillota from a geothermal aquifer in Kazakhstan.</title>
        <authorList>
            <person name="Mashzhan A."/>
            <person name="Kistaubayeva A."/>
            <person name="Javier-Lopez R."/>
            <person name="Bissenova U."/>
            <person name="Bissenbay A."/>
            <person name="Birkeland N.K."/>
        </authorList>
    </citation>
    <scope>NUCLEOTIDE SEQUENCE</scope>
    <source>
        <strain evidence="10">ZKZ2T</strain>
    </source>
</reference>
<keyword evidence="2" id="KW-0677">Repeat</keyword>
<evidence type="ECO:0000256" key="3">
    <source>
        <dbReference type="ARBA" id="ARBA00023015"/>
    </source>
</evidence>
<dbReference type="CDD" id="cd05568">
    <property type="entry name" value="PTS_IIB_bgl_like"/>
    <property type="match status" value="1"/>
</dbReference>
<evidence type="ECO:0000259" key="9">
    <source>
        <dbReference type="PROSITE" id="PS51372"/>
    </source>
</evidence>
<keyword evidence="11" id="KW-1185">Reference proteome</keyword>
<dbReference type="PANTHER" id="PTHR30185:SF12">
    <property type="entry name" value="TRANSCRIPTIONAL REGULATOR MANR"/>
    <property type="match status" value="1"/>
</dbReference>
<feature type="domain" description="PTS EIIA type-2" evidence="7">
    <location>
        <begin position="513"/>
        <end position="649"/>
    </location>
</feature>
<evidence type="ECO:0000256" key="5">
    <source>
        <dbReference type="ARBA" id="ARBA00023163"/>
    </source>
</evidence>
<keyword evidence="5" id="KW-0804">Transcription</keyword>
<feature type="domain" description="PRD" evidence="9">
    <location>
        <begin position="183"/>
        <end position="288"/>
    </location>
</feature>
<gene>
    <name evidence="10" type="ORF">JQC72_05685</name>
</gene>
<dbReference type="InterPro" id="IPR016152">
    <property type="entry name" value="PTrfase/Anion_transptr"/>
</dbReference>
<dbReference type="InterPro" id="IPR036388">
    <property type="entry name" value="WH-like_DNA-bd_sf"/>
</dbReference>
<dbReference type="InterPro" id="IPR002178">
    <property type="entry name" value="PTS_EIIA_type-2_dom"/>
</dbReference>
<dbReference type="SUPFAM" id="SSF55804">
    <property type="entry name" value="Phoshotransferase/anion transport protein"/>
    <property type="match status" value="1"/>
</dbReference>
<dbReference type="PROSITE" id="PS51099">
    <property type="entry name" value="PTS_EIIB_TYPE_2"/>
    <property type="match status" value="1"/>
</dbReference>
<dbReference type="InterPro" id="IPR036634">
    <property type="entry name" value="PRD_sf"/>
</dbReference>
<dbReference type="Gene3D" id="1.10.1790.10">
    <property type="entry name" value="PRD domain"/>
    <property type="match status" value="2"/>
</dbReference>
<keyword evidence="4" id="KW-0010">Activator</keyword>
<organism evidence="10 11">
    <name type="scientific">Polycladomyces zharkentensis</name>
    <dbReference type="NCBI Taxonomy" id="2807616"/>
    <lineage>
        <taxon>Bacteria</taxon>
        <taxon>Bacillati</taxon>
        <taxon>Bacillota</taxon>
        <taxon>Bacilli</taxon>
        <taxon>Bacillales</taxon>
        <taxon>Thermoactinomycetaceae</taxon>
        <taxon>Polycladomyces</taxon>
    </lineage>
</organism>
<dbReference type="InterPro" id="IPR036095">
    <property type="entry name" value="PTS_EIIB-like_sf"/>
</dbReference>
<keyword evidence="1" id="KW-0808">Transferase</keyword>
<sequence length="649" mass="74283">MEERKKQLLRYLVHTNGYVTTEKLAKELNVSEKTIRNDLKRLDVWLQSFLGAGIIRQPGMGVELRVSDEEREAILHHLDHAHETGPDTTLMDPFHRKIILLRILLEEERVFTLQQLSDRLYVSKATVSQDLTLVEQWLDRYGLRLIRKPNMGLRVEGDERSRRLAMAKFSQMPSKGSLGNNRLEPSHQDALIKQTIRKIERKSDLRFTDEAVERLTVHVAIALKRVKMGCRICLSSGEMARLQVKREYRLAEELAKDLEKTFAVTLPKDEIAYMAMHLLGAKWHYVPVHVDQLTHSLDRVDEESIQLSQKLIAKMEELTGLPLTRDRELLVGLSIHMQTAVHRIRHRLYVTNPILHDIKRSYRYMFETVLLAVSMMEFDMEGKVSEDEAGYLTMHFQAAWERLKKHHVHPKKVLLVCTTGVGTSQLMAARISRWFPSLTILGTTPVSRLKQSLELVRPDLLISTVPLTESSIPMVHVSPLLSERDRKNIQRAVMEEVSSTGSNRSGATVTLKTFIDPRMVWLDVDGEDRDQVIRLMAERLIEAGFAKEGFAESAWDREQISSTYIGGGVATPHGAVDLVIQSTVAVARLNKPMDWQGNPVFLVIMPCVNWQDKETAERVFADLVELSENPVRLHALRKADCVEQFLNEL</sequence>
<dbReference type="PROSITE" id="PS51000">
    <property type="entry name" value="HTH_DEOR_2"/>
    <property type="match status" value="1"/>
</dbReference>
<evidence type="ECO:0000313" key="11">
    <source>
        <dbReference type="Proteomes" id="UP001177120"/>
    </source>
</evidence>
<dbReference type="EMBL" id="JAFHAP010000006">
    <property type="protein sequence ID" value="MBN2909014.1"/>
    <property type="molecule type" value="Genomic_DNA"/>
</dbReference>
<dbReference type="InterPro" id="IPR011608">
    <property type="entry name" value="PRD"/>
</dbReference>
<proteinExistence type="predicted"/>
<dbReference type="SUPFAM" id="SSF52794">
    <property type="entry name" value="PTS system IIB component-like"/>
    <property type="match status" value="1"/>
</dbReference>
<dbReference type="PROSITE" id="PS51094">
    <property type="entry name" value="PTS_EIIA_TYPE_2"/>
    <property type="match status" value="1"/>
</dbReference>
<dbReference type="InterPro" id="IPR036390">
    <property type="entry name" value="WH_DNA-bd_sf"/>
</dbReference>
<dbReference type="Gene3D" id="3.40.50.2300">
    <property type="match status" value="1"/>
</dbReference>
<evidence type="ECO:0000256" key="4">
    <source>
        <dbReference type="ARBA" id="ARBA00023159"/>
    </source>
</evidence>
<dbReference type="Pfam" id="PF00359">
    <property type="entry name" value="PTS_EIIA_2"/>
    <property type="match status" value="1"/>
</dbReference>
<dbReference type="Gene3D" id="1.10.10.10">
    <property type="entry name" value="Winged helix-like DNA-binding domain superfamily/Winged helix DNA-binding domain"/>
    <property type="match status" value="2"/>
</dbReference>
<dbReference type="PANTHER" id="PTHR30185">
    <property type="entry name" value="CRYPTIC BETA-GLUCOSIDE BGL OPERON ANTITERMINATOR"/>
    <property type="match status" value="1"/>
</dbReference>
<dbReference type="Pfam" id="PF08279">
    <property type="entry name" value="HTH_11"/>
    <property type="match status" value="1"/>
</dbReference>
<dbReference type="Pfam" id="PF00874">
    <property type="entry name" value="PRD"/>
    <property type="match status" value="2"/>
</dbReference>
<comment type="caution">
    <text evidence="10">The sequence shown here is derived from an EMBL/GenBank/DDBJ whole genome shotgun (WGS) entry which is preliminary data.</text>
</comment>
<evidence type="ECO:0000259" key="8">
    <source>
        <dbReference type="PROSITE" id="PS51099"/>
    </source>
</evidence>
<evidence type="ECO:0000259" key="6">
    <source>
        <dbReference type="PROSITE" id="PS51000"/>
    </source>
</evidence>
<protein>
    <submittedName>
        <fullName evidence="10">Transcription antiterminator</fullName>
    </submittedName>
</protein>
<dbReference type="InterPro" id="IPR013011">
    <property type="entry name" value="PTS_EIIB_2"/>
</dbReference>
<dbReference type="InterPro" id="IPR001034">
    <property type="entry name" value="DeoR_HTH"/>
</dbReference>
<dbReference type="InterPro" id="IPR013196">
    <property type="entry name" value="HTH_11"/>
</dbReference>
<dbReference type="SUPFAM" id="SSF46785">
    <property type="entry name" value="Winged helix' DNA-binding domain"/>
    <property type="match status" value="1"/>
</dbReference>
<feature type="domain" description="PTS EIIB type-2" evidence="8">
    <location>
        <begin position="411"/>
        <end position="501"/>
    </location>
</feature>